<keyword evidence="4" id="KW-0808">Transferase</keyword>
<evidence type="ECO:0000256" key="3">
    <source>
        <dbReference type="ARBA" id="ARBA00022553"/>
    </source>
</evidence>
<dbReference type="Gene3D" id="3.30.565.10">
    <property type="entry name" value="Histidine kinase-like ATPase, C-terminal domain"/>
    <property type="match status" value="1"/>
</dbReference>
<dbReference type="InterPro" id="IPR036097">
    <property type="entry name" value="HisK_dim/P_sf"/>
</dbReference>
<keyword evidence="3" id="KW-0597">Phosphoprotein</keyword>
<comment type="catalytic activity">
    <reaction evidence="1">
        <text>ATP + protein L-histidine = ADP + protein N-phospho-L-histidine.</text>
        <dbReference type="EC" id="2.7.13.3"/>
    </reaction>
</comment>
<dbReference type="NCBIfam" id="TIGR00229">
    <property type="entry name" value="sensory_box"/>
    <property type="match status" value="2"/>
</dbReference>
<dbReference type="InterPro" id="IPR001610">
    <property type="entry name" value="PAC"/>
</dbReference>
<keyword evidence="5" id="KW-0418">Kinase</keyword>
<evidence type="ECO:0000313" key="11">
    <source>
        <dbReference type="Proteomes" id="UP001293718"/>
    </source>
</evidence>
<feature type="region of interest" description="Disordered" evidence="6">
    <location>
        <begin position="1"/>
        <end position="62"/>
    </location>
</feature>
<evidence type="ECO:0000259" key="7">
    <source>
        <dbReference type="PROSITE" id="PS50109"/>
    </source>
</evidence>
<evidence type="ECO:0000256" key="5">
    <source>
        <dbReference type="ARBA" id="ARBA00022777"/>
    </source>
</evidence>
<evidence type="ECO:0000256" key="6">
    <source>
        <dbReference type="SAM" id="MobiDB-lite"/>
    </source>
</evidence>
<gene>
    <name evidence="10" type="ORF">SM757_15180</name>
</gene>
<keyword evidence="10" id="KW-0547">Nucleotide-binding</keyword>
<feature type="domain" description="PAC" evidence="9">
    <location>
        <begin position="146"/>
        <end position="198"/>
    </location>
</feature>
<name>A0ABU5IH09_9BURK</name>
<dbReference type="GO" id="GO:0005524">
    <property type="term" value="F:ATP binding"/>
    <property type="evidence" value="ECO:0007669"/>
    <property type="project" value="UniProtKB-KW"/>
</dbReference>
<evidence type="ECO:0000256" key="2">
    <source>
        <dbReference type="ARBA" id="ARBA00012438"/>
    </source>
</evidence>
<keyword evidence="10" id="KW-0067">ATP-binding</keyword>
<dbReference type="SUPFAM" id="SSF47384">
    <property type="entry name" value="Homodimeric domain of signal transducing histidine kinase"/>
    <property type="match status" value="1"/>
</dbReference>
<proteinExistence type="predicted"/>
<dbReference type="InterPro" id="IPR003661">
    <property type="entry name" value="HisK_dim/P_dom"/>
</dbReference>
<dbReference type="SUPFAM" id="SSF55785">
    <property type="entry name" value="PYP-like sensor domain (PAS domain)"/>
    <property type="match status" value="2"/>
</dbReference>
<dbReference type="Pfam" id="PF13426">
    <property type="entry name" value="PAS_9"/>
    <property type="match status" value="1"/>
</dbReference>
<evidence type="ECO:0000256" key="4">
    <source>
        <dbReference type="ARBA" id="ARBA00022679"/>
    </source>
</evidence>
<keyword evidence="11" id="KW-1185">Reference proteome</keyword>
<evidence type="ECO:0000313" key="10">
    <source>
        <dbReference type="EMBL" id="MDZ5457920.1"/>
    </source>
</evidence>
<feature type="domain" description="PAC" evidence="9">
    <location>
        <begin position="291"/>
        <end position="343"/>
    </location>
</feature>
<dbReference type="PANTHER" id="PTHR43047:SF64">
    <property type="entry name" value="HISTIDINE KINASE CONTAINING CHEY-HOMOLOGOUS RECEIVER DOMAIN AND PAS DOMAIN-RELATED"/>
    <property type="match status" value="1"/>
</dbReference>
<dbReference type="Proteomes" id="UP001293718">
    <property type="component" value="Unassembled WGS sequence"/>
</dbReference>
<evidence type="ECO:0000259" key="9">
    <source>
        <dbReference type="PROSITE" id="PS50113"/>
    </source>
</evidence>
<dbReference type="InterPro" id="IPR013655">
    <property type="entry name" value="PAS_fold_3"/>
</dbReference>
<dbReference type="InterPro" id="IPR004358">
    <property type="entry name" value="Sig_transdc_His_kin-like_C"/>
</dbReference>
<dbReference type="CDD" id="cd00130">
    <property type="entry name" value="PAS"/>
    <property type="match status" value="2"/>
</dbReference>
<dbReference type="InterPro" id="IPR005467">
    <property type="entry name" value="His_kinase_dom"/>
</dbReference>
<dbReference type="InterPro" id="IPR035965">
    <property type="entry name" value="PAS-like_dom_sf"/>
</dbReference>
<feature type="domain" description="Histidine kinase" evidence="7">
    <location>
        <begin position="361"/>
        <end position="586"/>
    </location>
</feature>
<dbReference type="Gene3D" id="3.30.450.20">
    <property type="entry name" value="PAS domain"/>
    <property type="match status" value="2"/>
</dbReference>
<dbReference type="EMBL" id="JAXOJX010000023">
    <property type="protein sequence ID" value="MDZ5457920.1"/>
    <property type="molecule type" value="Genomic_DNA"/>
</dbReference>
<dbReference type="SMART" id="SM00086">
    <property type="entry name" value="PAC"/>
    <property type="match status" value="2"/>
</dbReference>
<organism evidence="10 11">
    <name type="scientific">Azohydromonas lata</name>
    <dbReference type="NCBI Taxonomy" id="45677"/>
    <lineage>
        <taxon>Bacteria</taxon>
        <taxon>Pseudomonadati</taxon>
        <taxon>Pseudomonadota</taxon>
        <taxon>Betaproteobacteria</taxon>
        <taxon>Burkholderiales</taxon>
        <taxon>Sphaerotilaceae</taxon>
        <taxon>Azohydromonas</taxon>
    </lineage>
</organism>
<accession>A0ABU5IH09</accession>
<feature type="domain" description="PAS" evidence="8">
    <location>
        <begin position="203"/>
        <end position="256"/>
    </location>
</feature>
<dbReference type="Pfam" id="PF00512">
    <property type="entry name" value="HisKA"/>
    <property type="match status" value="1"/>
</dbReference>
<dbReference type="SMART" id="SM00388">
    <property type="entry name" value="HisKA"/>
    <property type="match status" value="1"/>
</dbReference>
<dbReference type="PANTHER" id="PTHR43047">
    <property type="entry name" value="TWO-COMPONENT HISTIDINE PROTEIN KINASE"/>
    <property type="match status" value="1"/>
</dbReference>
<dbReference type="SUPFAM" id="SSF55874">
    <property type="entry name" value="ATPase domain of HSP90 chaperone/DNA topoisomerase II/histidine kinase"/>
    <property type="match status" value="1"/>
</dbReference>
<dbReference type="InterPro" id="IPR036890">
    <property type="entry name" value="HATPase_C_sf"/>
</dbReference>
<dbReference type="PROSITE" id="PS50112">
    <property type="entry name" value="PAS"/>
    <property type="match status" value="1"/>
</dbReference>
<dbReference type="CDD" id="cd16922">
    <property type="entry name" value="HATPase_EvgS-ArcB-TorS-like"/>
    <property type="match status" value="1"/>
</dbReference>
<protein>
    <recommendedName>
        <fullName evidence="2">histidine kinase</fullName>
        <ecNumber evidence="2">2.7.13.3</ecNumber>
    </recommendedName>
</protein>
<evidence type="ECO:0000259" key="8">
    <source>
        <dbReference type="PROSITE" id="PS50112"/>
    </source>
</evidence>
<dbReference type="RefSeq" id="WP_157118968.1">
    <property type="nucleotide sequence ID" value="NZ_JAXOJX010000023.1"/>
</dbReference>
<dbReference type="InterPro" id="IPR003594">
    <property type="entry name" value="HATPase_dom"/>
</dbReference>
<sequence>MSLGSQVPHARRAPASSKRFLKHAADSDGAGDGPPVAPPAAAGDHVGPLPPPPERRRSGDADVEAVQAALRDSQARFQAVSELVPDLLWRVGPGAQADWFNRRWSEYTGQAEPAALGQGWVDCMHADDRPVARAHWRHAADTGLAFVQELRLRRHDGVYRWHLVRVEPLAEAGGGPRRWFCVATDVHEQHTARELLEQRMQQRSREMRTVLDSAASAIVATDLHWRITTINRAAQELLGISASQALGLRVLDFFEPAQLRERARTLPADILRVLWPSRRVDDEPSRPGAESGQEWSCVRADGSRVPVLLSLSVLRDGRDAPKGFLGVLTDLSERKALEETLRQRTAQAEAASRAKSAFLAHMSHEIRTPLNAVIGLSQLMARMELSPDGRRFIGHIQQAGEQLLALTNDVLDLSRIEAGEMHLESVPFELGPLLHALCAMVEPQATAKGLKLRLDTGAAAEPTWPGPLLGDPLRLKQVLLNLLGNAVKFTPSGEVTLGVAAREQDGGRALLRFEVRDTGIGISAEQRVRIFEPFMQADSSTTRRFGGTGLGLSIVRRLVDVMGGTLSLHSVPGQGSSFAVEISLPLQDASAAPR</sequence>
<dbReference type="CDD" id="cd00082">
    <property type="entry name" value="HisKA"/>
    <property type="match status" value="1"/>
</dbReference>
<reference evidence="10 11" key="1">
    <citation type="submission" date="2023-11" db="EMBL/GenBank/DDBJ databases">
        <title>Draft genome of Azohydromonas lata strain H1 (DSM1123), a polyhydroxyalkanoate producer.</title>
        <authorList>
            <person name="Traversa D."/>
            <person name="D'Addabbo P."/>
            <person name="Pazzani C."/>
            <person name="Manzari C."/>
            <person name="Chiara M."/>
            <person name="Scrascia M."/>
        </authorList>
    </citation>
    <scope>NUCLEOTIDE SEQUENCE [LARGE SCALE GENOMIC DNA]</scope>
    <source>
        <strain evidence="10 11">H1</strain>
    </source>
</reference>
<dbReference type="SMART" id="SM00091">
    <property type="entry name" value="PAS"/>
    <property type="match status" value="2"/>
</dbReference>
<comment type="caution">
    <text evidence="10">The sequence shown here is derived from an EMBL/GenBank/DDBJ whole genome shotgun (WGS) entry which is preliminary data.</text>
</comment>
<dbReference type="PROSITE" id="PS50109">
    <property type="entry name" value="HIS_KIN"/>
    <property type="match status" value="1"/>
</dbReference>
<evidence type="ECO:0000256" key="1">
    <source>
        <dbReference type="ARBA" id="ARBA00000085"/>
    </source>
</evidence>
<dbReference type="PROSITE" id="PS50113">
    <property type="entry name" value="PAC"/>
    <property type="match status" value="2"/>
</dbReference>
<dbReference type="Pfam" id="PF08447">
    <property type="entry name" value="PAS_3"/>
    <property type="match status" value="1"/>
</dbReference>
<dbReference type="PRINTS" id="PR00344">
    <property type="entry name" value="BCTRLSENSOR"/>
</dbReference>
<dbReference type="SMART" id="SM00387">
    <property type="entry name" value="HATPase_c"/>
    <property type="match status" value="1"/>
</dbReference>
<dbReference type="Pfam" id="PF02518">
    <property type="entry name" value="HATPase_c"/>
    <property type="match status" value="1"/>
</dbReference>
<dbReference type="InterPro" id="IPR000014">
    <property type="entry name" value="PAS"/>
</dbReference>
<dbReference type="InterPro" id="IPR000700">
    <property type="entry name" value="PAS-assoc_C"/>
</dbReference>
<dbReference type="Gene3D" id="1.10.287.130">
    <property type="match status" value="1"/>
</dbReference>
<dbReference type="EC" id="2.7.13.3" evidence="2"/>